<name>A0A0S8FRG3_UNCW3</name>
<evidence type="ECO:0000313" key="2">
    <source>
        <dbReference type="Proteomes" id="UP000051373"/>
    </source>
</evidence>
<proteinExistence type="predicted"/>
<reference evidence="1 2" key="1">
    <citation type="journal article" date="2015" name="Microbiome">
        <title>Genomic resolution of linkages in carbon, nitrogen, and sulfur cycling among widespread estuary sediment bacteria.</title>
        <authorList>
            <person name="Baker B.J."/>
            <person name="Lazar C.S."/>
            <person name="Teske A.P."/>
            <person name="Dick G.J."/>
        </authorList>
    </citation>
    <scope>NUCLEOTIDE SEQUENCE [LARGE SCALE GENOMIC DNA]</scope>
    <source>
        <strain evidence="1">SM23_42</strain>
    </source>
</reference>
<dbReference type="Gene3D" id="1.10.1370.30">
    <property type="match status" value="1"/>
</dbReference>
<dbReference type="STRING" id="1703779.AMJ83_07250"/>
<evidence type="ECO:0000313" key="1">
    <source>
        <dbReference type="EMBL" id="KPK63360.1"/>
    </source>
</evidence>
<organism evidence="1 2">
    <name type="scientific">candidate division WOR_3 bacterium SM23_42</name>
    <dbReference type="NCBI Taxonomy" id="1703779"/>
    <lineage>
        <taxon>Bacteria</taxon>
        <taxon>Bacteria division WOR-3</taxon>
    </lineage>
</organism>
<sequence length="513" mass="59698">MKTVDWRTWLAVAVIGLLRCSHYVAQETYSEQYLRRYLDAKEVVFEDICVQMGTAYWNAYSQEAPSDLETPKQRCRELLSNDTLNMLVSKWCERSTMIRDSVLMRRVRVWRNILTAARVEMDDEVFDLRNQLELWLTETSGASERPSQEELDKMMLQLMKLRNTKAQECGFGNFSEMVLEVTEIGADWFHSFVETIDSATAGPYKQLLRTIRQEKNKEEIEYKDIRQLFGVYYVNSQGAQIPEEKMSVLMEKAIENIGIDFDALNLHLVEQNLPGGVGGQSVAIRIPTNFRIVVRDELSLYDRMHELGHGLHCTFTITKYPVLKGYEWCIGNDCGAYSEGIAETIAKFVCNGAWQREYTDLSGEDLATQEDIVTAYLPVYLRFLLARSMIEIELYKDPEQNYLELWERVHKKYLFLDKPIGRSEPFTNIIYVSYPIYVQNYLIAEIMSWQIHRVLQDRYGANYVFDKKVGEYLKDGFCAEGEFYPWKTRLKRATGKELDVDGYLSSMVSRSGR</sequence>
<protein>
    <recommendedName>
        <fullName evidence="3">Peptidase M3A/M3B catalytic domain-containing protein</fullName>
    </recommendedName>
</protein>
<accession>A0A0S8FRG3</accession>
<comment type="caution">
    <text evidence="1">The sequence shown here is derived from an EMBL/GenBank/DDBJ whole genome shotgun (WGS) entry which is preliminary data.</text>
</comment>
<dbReference type="EMBL" id="LJUJ01000014">
    <property type="protein sequence ID" value="KPK63360.1"/>
    <property type="molecule type" value="Genomic_DNA"/>
</dbReference>
<gene>
    <name evidence="1" type="ORF">AMJ83_07250</name>
</gene>
<dbReference type="SUPFAM" id="SSF55486">
    <property type="entry name" value="Metalloproteases ('zincins'), catalytic domain"/>
    <property type="match status" value="1"/>
</dbReference>
<dbReference type="AlphaFoldDB" id="A0A0S8FRG3"/>
<dbReference type="Proteomes" id="UP000051373">
    <property type="component" value="Unassembled WGS sequence"/>
</dbReference>
<evidence type="ECO:0008006" key="3">
    <source>
        <dbReference type="Google" id="ProtNLM"/>
    </source>
</evidence>